<dbReference type="PANTHER" id="PTHR45036:SF1">
    <property type="entry name" value="METHYLTRANSFERASE LIKE 7A"/>
    <property type="match status" value="1"/>
</dbReference>
<dbReference type="InterPro" id="IPR052356">
    <property type="entry name" value="Thiol_S-MT"/>
</dbReference>
<gene>
    <name evidence="2" type="ORF">ARGLB_064_00590</name>
</gene>
<evidence type="ECO:0000313" key="2">
    <source>
        <dbReference type="EMBL" id="GAB14297.1"/>
    </source>
</evidence>
<dbReference type="STRING" id="1077972.ARGLB_064_00590"/>
<dbReference type="EMBL" id="BAEG01000064">
    <property type="protein sequence ID" value="GAB14297.1"/>
    <property type="molecule type" value="Genomic_DNA"/>
</dbReference>
<comment type="caution">
    <text evidence="2">The sequence shown here is derived from an EMBL/GenBank/DDBJ whole genome shotgun (WGS) entry which is preliminary data.</text>
</comment>
<dbReference type="SUPFAM" id="SSF53335">
    <property type="entry name" value="S-adenosyl-L-methionine-dependent methyltransferases"/>
    <property type="match status" value="1"/>
</dbReference>
<dbReference type="GO" id="GO:0008757">
    <property type="term" value="F:S-adenosylmethionine-dependent methyltransferase activity"/>
    <property type="evidence" value="ECO:0007669"/>
    <property type="project" value="InterPro"/>
</dbReference>
<protein>
    <recommendedName>
        <fullName evidence="1">Methyltransferase type 11 domain-containing protein</fullName>
    </recommendedName>
</protein>
<reference evidence="2 3" key="1">
    <citation type="submission" date="2011-12" db="EMBL/GenBank/DDBJ databases">
        <title>Whole genome shotgun sequence of Arthrobacter globiformis NBRC 12137.</title>
        <authorList>
            <person name="Miyazawa S."/>
            <person name="Hosoyama A."/>
            <person name="Tsuchikane K."/>
            <person name="Katsumata H."/>
            <person name="Yamazaki S."/>
            <person name="Fujita N."/>
        </authorList>
    </citation>
    <scope>NUCLEOTIDE SEQUENCE [LARGE SCALE GENOMIC DNA]</scope>
    <source>
        <strain evidence="2 3">NBRC 12137</strain>
    </source>
</reference>
<dbReference type="PANTHER" id="PTHR45036">
    <property type="entry name" value="METHYLTRANSFERASE LIKE 7B"/>
    <property type="match status" value="1"/>
</dbReference>
<dbReference type="CDD" id="cd02440">
    <property type="entry name" value="AdoMet_MTases"/>
    <property type="match status" value="1"/>
</dbReference>
<name>H0QN96_ARTG1</name>
<proteinExistence type="predicted"/>
<dbReference type="InterPro" id="IPR029063">
    <property type="entry name" value="SAM-dependent_MTases_sf"/>
</dbReference>
<dbReference type="Pfam" id="PF08241">
    <property type="entry name" value="Methyltransf_11"/>
    <property type="match status" value="1"/>
</dbReference>
<feature type="domain" description="Methyltransferase type 11" evidence="1">
    <location>
        <begin position="57"/>
        <end position="150"/>
    </location>
</feature>
<organism evidence="2 3">
    <name type="scientific">Arthrobacter globiformis (strain ATCC 8010 / DSM 20124 / JCM 1332 / NBRC 12137 / NCIMB 8907 / NRRL B-2979 / 168)</name>
    <dbReference type="NCBI Taxonomy" id="1077972"/>
    <lineage>
        <taxon>Bacteria</taxon>
        <taxon>Bacillati</taxon>
        <taxon>Actinomycetota</taxon>
        <taxon>Actinomycetes</taxon>
        <taxon>Micrococcales</taxon>
        <taxon>Micrococcaceae</taxon>
        <taxon>Arthrobacter</taxon>
    </lineage>
</organism>
<sequence>MNGMDTPEDPTGSRELKHLQHPRFARAYARAVGQMNRRGATDNRRRMLAGLHGTVIEIGAGDGSAFALYPTAVTHVLALEPDDYLRSLAVSRAATAAVPVTVRPGAAERIPADDGSVDAVVASLVLCSVADQAAALAEMRRVLRPGGTLAYYEHVRSGRPVLAAVEDLLTPAWQRIAGGCHLNRDTLGAIAAAGFTIQDNQRFGFSVQSMTPPVAHILGHATSPGPPAG</sequence>
<dbReference type="AlphaFoldDB" id="H0QN96"/>
<keyword evidence="3" id="KW-1185">Reference proteome</keyword>
<dbReference type="Gene3D" id="3.40.50.150">
    <property type="entry name" value="Vaccinia Virus protein VP39"/>
    <property type="match status" value="1"/>
</dbReference>
<evidence type="ECO:0000313" key="3">
    <source>
        <dbReference type="Proteomes" id="UP000003828"/>
    </source>
</evidence>
<dbReference type="Proteomes" id="UP000003828">
    <property type="component" value="Unassembled WGS sequence"/>
</dbReference>
<dbReference type="InterPro" id="IPR013216">
    <property type="entry name" value="Methyltransf_11"/>
</dbReference>
<dbReference type="eggNOG" id="COG2226">
    <property type="taxonomic scope" value="Bacteria"/>
</dbReference>
<evidence type="ECO:0000259" key="1">
    <source>
        <dbReference type="Pfam" id="PF08241"/>
    </source>
</evidence>
<accession>H0QN96</accession>